<keyword evidence="3" id="KW-1185">Reference proteome</keyword>
<dbReference type="PANTHER" id="PTHR43031:SF16">
    <property type="entry name" value="OXIDOREDUCTASE"/>
    <property type="match status" value="1"/>
</dbReference>
<dbReference type="InterPro" id="IPR001763">
    <property type="entry name" value="Rhodanese-like_dom"/>
</dbReference>
<dbReference type="PANTHER" id="PTHR43031">
    <property type="entry name" value="FAD-DEPENDENT OXIDOREDUCTASE"/>
    <property type="match status" value="1"/>
</dbReference>
<protein>
    <submittedName>
        <fullName evidence="2">Rhodanese-like domain-containing protein</fullName>
    </submittedName>
</protein>
<dbReference type="RefSeq" id="WP_250860349.1">
    <property type="nucleotide sequence ID" value="NZ_JAGSOJ010000003.1"/>
</dbReference>
<dbReference type="Proteomes" id="UP001056429">
    <property type="component" value="Unassembled WGS sequence"/>
</dbReference>
<dbReference type="InterPro" id="IPR050229">
    <property type="entry name" value="GlpE_sulfurtransferase"/>
</dbReference>
<dbReference type="InterPro" id="IPR036873">
    <property type="entry name" value="Rhodanese-like_dom_sf"/>
</dbReference>
<dbReference type="SUPFAM" id="SSF52821">
    <property type="entry name" value="Rhodanese/Cell cycle control phosphatase"/>
    <property type="match status" value="1"/>
</dbReference>
<evidence type="ECO:0000313" key="2">
    <source>
        <dbReference type="EMBL" id="MCM1991243.1"/>
    </source>
</evidence>
<accession>A0A9J6P3X7</accession>
<comment type="caution">
    <text evidence="2">The sequence shown here is derived from an EMBL/GenBank/DDBJ whole genome shotgun (WGS) entry which is preliminary data.</text>
</comment>
<dbReference type="SMART" id="SM00450">
    <property type="entry name" value="RHOD"/>
    <property type="match status" value="1"/>
</dbReference>
<dbReference type="CDD" id="cd00158">
    <property type="entry name" value="RHOD"/>
    <property type="match status" value="1"/>
</dbReference>
<name>A0A9J6P3X7_9CLOT</name>
<dbReference type="EMBL" id="JAGSOJ010000003">
    <property type="protein sequence ID" value="MCM1991243.1"/>
    <property type="molecule type" value="Genomic_DNA"/>
</dbReference>
<reference evidence="2" key="2">
    <citation type="submission" date="2021-04" db="EMBL/GenBank/DDBJ databases">
        <authorList>
            <person name="Dong X."/>
        </authorList>
    </citation>
    <scope>NUCLEOTIDE SEQUENCE</scope>
    <source>
        <strain evidence="2">ZWT</strain>
    </source>
</reference>
<dbReference type="AlphaFoldDB" id="A0A9J6P3X7"/>
<sequence>MKRIVVLAILVIFLTMVVGCNSQKKALNNSSNASTENNKKSNENINNQLKEDSEMEQESKETIAIYKDVSTVEAKELIQNTEDLVILDVRTEEEYNEGHLKNAINISHELVEKRLSEIEQYKNIPILIYCRTGRRSGIVLDILKKNNFNIVYHMHEGISQWTYEVEK</sequence>
<evidence type="ECO:0000313" key="3">
    <source>
        <dbReference type="Proteomes" id="UP001056429"/>
    </source>
</evidence>
<reference evidence="2" key="1">
    <citation type="journal article" date="2021" name="mSystems">
        <title>Bacteria and Archaea Synergistically Convert Glycine Betaine to Biogenic Methane in the Formosa Cold Seep of the South China Sea.</title>
        <authorList>
            <person name="Li L."/>
            <person name="Zhang W."/>
            <person name="Zhang S."/>
            <person name="Song L."/>
            <person name="Sun Q."/>
            <person name="Zhang H."/>
            <person name="Xiang H."/>
            <person name="Dong X."/>
        </authorList>
    </citation>
    <scope>NUCLEOTIDE SEQUENCE</scope>
    <source>
        <strain evidence="2">ZWT</strain>
    </source>
</reference>
<proteinExistence type="predicted"/>
<dbReference type="Gene3D" id="3.40.250.10">
    <property type="entry name" value="Rhodanese-like domain"/>
    <property type="match status" value="1"/>
</dbReference>
<evidence type="ECO:0000259" key="1">
    <source>
        <dbReference type="PROSITE" id="PS50206"/>
    </source>
</evidence>
<dbReference type="Pfam" id="PF00581">
    <property type="entry name" value="Rhodanese"/>
    <property type="match status" value="1"/>
</dbReference>
<gene>
    <name evidence="2" type="ORF">KDK92_16025</name>
</gene>
<organism evidence="2 3">
    <name type="scientific">Oceanirhabdus seepicola</name>
    <dbReference type="NCBI Taxonomy" id="2828781"/>
    <lineage>
        <taxon>Bacteria</taxon>
        <taxon>Bacillati</taxon>
        <taxon>Bacillota</taxon>
        <taxon>Clostridia</taxon>
        <taxon>Eubacteriales</taxon>
        <taxon>Clostridiaceae</taxon>
        <taxon>Oceanirhabdus</taxon>
    </lineage>
</organism>
<feature type="domain" description="Rhodanese" evidence="1">
    <location>
        <begin position="80"/>
        <end position="167"/>
    </location>
</feature>
<dbReference type="PROSITE" id="PS50206">
    <property type="entry name" value="RHODANESE_3"/>
    <property type="match status" value="1"/>
</dbReference>
<dbReference type="PROSITE" id="PS51257">
    <property type="entry name" value="PROKAR_LIPOPROTEIN"/>
    <property type="match status" value="1"/>
</dbReference>